<feature type="region of interest" description="Interaction with histone H4 N-terminus" evidence="11">
    <location>
        <begin position="211"/>
        <end position="213"/>
    </location>
</feature>
<gene>
    <name evidence="15" type="ORF">QBC38DRAFT_467845</name>
</gene>
<comment type="catalytic activity">
    <reaction evidence="8 9">
        <text>L-lysyl-[protein] + acetyl-CoA = N(6)-acetyl-L-lysyl-[protein] + CoA + H(+)</text>
        <dbReference type="Rhea" id="RHEA:45948"/>
        <dbReference type="Rhea" id="RHEA-COMP:9752"/>
        <dbReference type="Rhea" id="RHEA-COMP:10731"/>
        <dbReference type="ChEBI" id="CHEBI:15378"/>
        <dbReference type="ChEBI" id="CHEBI:29969"/>
        <dbReference type="ChEBI" id="CHEBI:57287"/>
        <dbReference type="ChEBI" id="CHEBI:57288"/>
        <dbReference type="ChEBI" id="CHEBI:61930"/>
        <dbReference type="EC" id="2.3.1.48"/>
    </reaction>
</comment>
<dbReference type="InterPro" id="IPR037113">
    <property type="entry name" value="Hat1_N_sf"/>
</dbReference>
<evidence type="ECO:0000256" key="1">
    <source>
        <dbReference type="ARBA" id="ARBA00004123"/>
    </source>
</evidence>
<dbReference type="InterPro" id="IPR017380">
    <property type="entry name" value="Hist_AcTrfase_B-typ_cat-su"/>
</dbReference>
<evidence type="ECO:0000256" key="4">
    <source>
        <dbReference type="ARBA" id="ARBA00021268"/>
    </source>
</evidence>
<dbReference type="PANTHER" id="PTHR12046">
    <property type="entry name" value="HISTONE ACETYLTRANSFERASE TYPE B CATALYTIC SUBUNIT"/>
    <property type="match status" value="1"/>
</dbReference>
<feature type="binding site" evidence="11">
    <location>
        <begin position="259"/>
        <end position="265"/>
    </location>
    <ligand>
        <name>acetyl-CoA</name>
        <dbReference type="ChEBI" id="CHEBI:57288"/>
    </ligand>
</feature>
<feature type="compositionally biased region" description="Acidic residues" evidence="13">
    <location>
        <begin position="373"/>
        <end position="384"/>
    </location>
</feature>
<feature type="region of interest" description="Disordered" evidence="13">
    <location>
        <begin position="469"/>
        <end position="508"/>
    </location>
</feature>
<evidence type="ECO:0000256" key="6">
    <source>
        <dbReference type="ARBA" id="ARBA00023242"/>
    </source>
</evidence>
<dbReference type="InterPro" id="IPR013523">
    <property type="entry name" value="Hist_AcTrfase_HAT1_C"/>
</dbReference>
<feature type="domain" description="Histone acetyl transferase HAT1 N-terminal" evidence="14">
    <location>
        <begin position="7"/>
        <end position="167"/>
    </location>
</feature>
<organism evidence="15 16">
    <name type="scientific">Podospora fimiseda</name>
    <dbReference type="NCBI Taxonomy" id="252190"/>
    <lineage>
        <taxon>Eukaryota</taxon>
        <taxon>Fungi</taxon>
        <taxon>Dikarya</taxon>
        <taxon>Ascomycota</taxon>
        <taxon>Pezizomycotina</taxon>
        <taxon>Sordariomycetes</taxon>
        <taxon>Sordariomycetidae</taxon>
        <taxon>Sordariales</taxon>
        <taxon>Podosporaceae</taxon>
        <taxon>Podospora</taxon>
    </lineage>
</organism>
<dbReference type="PIRSF" id="PIRSF038084">
    <property type="entry name" value="HAT-B_cat"/>
    <property type="match status" value="1"/>
</dbReference>
<dbReference type="GO" id="GO:0005737">
    <property type="term" value="C:cytoplasm"/>
    <property type="evidence" value="ECO:0007669"/>
    <property type="project" value="UniProtKB-SubCell"/>
</dbReference>
<keyword evidence="7 9" id="KW-0012">Acyltransferase</keyword>
<feature type="site" description="Interaction with histone H4 N-terminus" evidence="12">
    <location>
        <position position="182"/>
    </location>
</feature>
<dbReference type="Gene3D" id="1.10.10.390">
    <property type="match status" value="1"/>
</dbReference>
<dbReference type="Gene3D" id="3.40.630.30">
    <property type="match status" value="1"/>
</dbReference>
<feature type="region of interest" description="Disordered" evidence="13">
    <location>
        <begin position="366"/>
        <end position="406"/>
    </location>
</feature>
<evidence type="ECO:0000256" key="3">
    <source>
        <dbReference type="ARBA" id="ARBA00013184"/>
    </source>
</evidence>
<dbReference type="InterPro" id="IPR019467">
    <property type="entry name" value="Hat1_N"/>
</dbReference>
<keyword evidence="16" id="KW-1185">Reference proteome</keyword>
<dbReference type="Pfam" id="PF21184">
    <property type="entry name" value="HAT1_C_fung"/>
    <property type="match status" value="1"/>
</dbReference>
<evidence type="ECO:0000256" key="12">
    <source>
        <dbReference type="PIRSR" id="PIRSR038084-3"/>
    </source>
</evidence>
<feature type="binding site" evidence="11">
    <location>
        <position position="290"/>
    </location>
    <ligand>
        <name>acetyl-CoA</name>
        <dbReference type="ChEBI" id="CHEBI:57288"/>
    </ligand>
</feature>
<dbReference type="EMBL" id="MU865296">
    <property type="protein sequence ID" value="KAK4230780.1"/>
    <property type="molecule type" value="Genomic_DNA"/>
</dbReference>
<reference evidence="15" key="2">
    <citation type="submission" date="2023-05" db="EMBL/GenBank/DDBJ databases">
        <authorList>
            <consortium name="Lawrence Berkeley National Laboratory"/>
            <person name="Steindorff A."/>
            <person name="Hensen N."/>
            <person name="Bonometti L."/>
            <person name="Westerberg I."/>
            <person name="Brannstrom I.O."/>
            <person name="Guillou S."/>
            <person name="Cros-Aarteil S."/>
            <person name="Calhoun S."/>
            <person name="Haridas S."/>
            <person name="Kuo A."/>
            <person name="Mondo S."/>
            <person name="Pangilinan J."/>
            <person name="Riley R."/>
            <person name="Labutti K."/>
            <person name="Andreopoulos B."/>
            <person name="Lipzen A."/>
            <person name="Chen C."/>
            <person name="Yanf M."/>
            <person name="Daum C."/>
            <person name="Ng V."/>
            <person name="Clum A."/>
            <person name="Ohm R."/>
            <person name="Martin F."/>
            <person name="Silar P."/>
            <person name="Natvig D."/>
            <person name="Lalanne C."/>
            <person name="Gautier V."/>
            <person name="Ament-Velasquez S.L."/>
            <person name="Kruys A."/>
            <person name="Hutchinson M.I."/>
            <person name="Powell A.J."/>
            <person name="Barry K."/>
            <person name="Miller A.N."/>
            <person name="Grigoriev I.V."/>
            <person name="Debuchy R."/>
            <person name="Gladieux P."/>
            <person name="Thoren M.H."/>
            <person name="Johannesson H."/>
        </authorList>
    </citation>
    <scope>NUCLEOTIDE SEQUENCE</scope>
    <source>
        <strain evidence="15">CBS 990.96</strain>
    </source>
</reference>
<evidence type="ECO:0000256" key="9">
    <source>
        <dbReference type="PIRNR" id="PIRNR038084"/>
    </source>
</evidence>
<comment type="function">
    <text evidence="9">Catalytic component of the histone acetylase B (HAT-B) complex. Has intrinsic substrate specificity that modifies lysine in recognition sequence GXGKXG. Involved in DNA double-strand break repair.</text>
</comment>
<accession>A0AAN7H768</accession>
<protein>
    <recommendedName>
        <fullName evidence="4 9">Histone acetyltransferase type B catalytic subunit</fullName>
        <ecNumber evidence="3 9">2.3.1.48</ecNumber>
    </recommendedName>
</protein>
<dbReference type="Gene3D" id="3.90.360.10">
    <property type="entry name" value="Histone acetyl transferase 1 (HAT1), N-terminal domain"/>
    <property type="match status" value="1"/>
</dbReference>
<dbReference type="GO" id="GO:0031509">
    <property type="term" value="P:subtelomeric heterochromatin formation"/>
    <property type="evidence" value="ECO:0007669"/>
    <property type="project" value="InterPro"/>
</dbReference>
<dbReference type="EC" id="2.3.1.48" evidence="3 9"/>
<dbReference type="AlphaFoldDB" id="A0AAN7H768"/>
<comment type="subcellular location">
    <subcellularLocation>
        <location evidence="9">Cytoplasm</location>
    </subcellularLocation>
    <subcellularLocation>
        <location evidence="1 9">Nucleus</location>
    </subcellularLocation>
</comment>
<evidence type="ECO:0000259" key="14">
    <source>
        <dbReference type="Pfam" id="PF10394"/>
    </source>
</evidence>
<reference evidence="15" key="1">
    <citation type="journal article" date="2023" name="Mol. Phylogenet. Evol.">
        <title>Genome-scale phylogeny and comparative genomics of the fungal order Sordariales.</title>
        <authorList>
            <person name="Hensen N."/>
            <person name="Bonometti L."/>
            <person name="Westerberg I."/>
            <person name="Brannstrom I.O."/>
            <person name="Guillou S."/>
            <person name="Cros-Aarteil S."/>
            <person name="Calhoun S."/>
            <person name="Haridas S."/>
            <person name="Kuo A."/>
            <person name="Mondo S."/>
            <person name="Pangilinan J."/>
            <person name="Riley R."/>
            <person name="LaButti K."/>
            <person name="Andreopoulos B."/>
            <person name="Lipzen A."/>
            <person name="Chen C."/>
            <person name="Yan M."/>
            <person name="Daum C."/>
            <person name="Ng V."/>
            <person name="Clum A."/>
            <person name="Steindorff A."/>
            <person name="Ohm R.A."/>
            <person name="Martin F."/>
            <person name="Silar P."/>
            <person name="Natvig D.O."/>
            <person name="Lalanne C."/>
            <person name="Gautier V."/>
            <person name="Ament-Velasquez S.L."/>
            <person name="Kruys A."/>
            <person name="Hutchinson M.I."/>
            <person name="Powell A.J."/>
            <person name="Barry K."/>
            <person name="Miller A.N."/>
            <person name="Grigoriev I.V."/>
            <person name="Debuchy R."/>
            <person name="Gladieux P."/>
            <person name="Hiltunen Thoren M."/>
            <person name="Johannesson H."/>
        </authorList>
    </citation>
    <scope>NUCLEOTIDE SEQUENCE</scope>
    <source>
        <strain evidence="15">CBS 990.96</strain>
    </source>
</reference>
<evidence type="ECO:0000313" key="16">
    <source>
        <dbReference type="Proteomes" id="UP001301958"/>
    </source>
</evidence>
<dbReference type="FunFam" id="1.10.10.390:FF:000004">
    <property type="entry name" value="Histone acetyltransferase type B catalytic subunit"/>
    <property type="match status" value="1"/>
</dbReference>
<name>A0AAN7H768_9PEZI</name>
<evidence type="ECO:0000256" key="11">
    <source>
        <dbReference type="PIRSR" id="PIRSR038084-2"/>
    </source>
</evidence>
<dbReference type="SUPFAM" id="SSF55729">
    <property type="entry name" value="Acyl-CoA N-acyltransferases (Nat)"/>
    <property type="match status" value="1"/>
</dbReference>
<comment type="caution">
    <text evidence="15">The sequence shown here is derived from an EMBL/GenBank/DDBJ whole genome shotgun (WGS) entry which is preliminary data.</text>
</comment>
<evidence type="ECO:0000256" key="7">
    <source>
        <dbReference type="ARBA" id="ARBA00023315"/>
    </source>
</evidence>
<dbReference type="Pfam" id="PF10394">
    <property type="entry name" value="Hat1_N"/>
    <property type="match status" value="1"/>
</dbReference>
<dbReference type="GO" id="GO:0005634">
    <property type="term" value="C:nucleus"/>
    <property type="evidence" value="ECO:0007669"/>
    <property type="project" value="UniProtKB-SubCell"/>
</dbReference>
<dbReference type="GO" id="GO:0004402">
    <property type="term" value="F:histone acetyltransferase activity"/>
    <property type="evidence" value="ECO:0007669"/>
    <property type="project" value="UniProtKB-UniRule"/>
</dbReference>
<comment type="subunit">
    <text evidence="9">Component of the HAT-B complex composed of at least HAT1 and HAT2. The HAT-B complex binds to histone H4 tail.</text>
</comment>
<dbReference type="Proteomes" id="UP001301958">
    <property type="component" value="Unassembled WGS sequence"/>
</dbReference>
<keyword evidence="6 9" id="KW-0539">Nucleus</keyword>
<evidence type="ECO:0000256" key="2">
    <source>
        <dbReference type="ARBA" id="ARBA00010543"/>
    </source>
</evidence>
<evidence type="ECO:0000256" key="8">
    <source>
        <dbReference type="ARBA" id="ARBA00048017"/>
    </source>
</evidence>
<feature type="active site" description="Proton donor/acceptor" evidence="10">
    <location>
        <position position="287"/>
    </location>
</feature>
<comment type="similarity">
    <text evidence="2 9">Belongs to the HAT1 family.</text>
</comment>
<evidence type="ECO:0000256" key="13">
    <source>
        <dbReference type="SAM" id="MobiDB-lite"/>
    </source>
</evidence>
<dbReference type="InterPro" id="IPR016181">
    <property type="entry name" value="Acyl_CoA_acyltransferase"/>
</dbReference>
<keyword evidence="9" id="KW-0963">Cytoplasm</keyword>
<evidence type="ECO:0000313" key="15">
    <source>
        <dbReference type="EMBL" id="KAK4230780.1"/>
    </source>
</evidence>
<dbReference type="GO" id="GO:0042393">
    <property type="term" value="F:histone binding"/>
    <property type="evidence" value="ECO:0007669"/>
    <property type="project" value="InterPro"/>
</dbReference>
<feature type="binding site" evidence="11">
    <location>
        <begin position="252"/>
        <end position="254"/>
    </location>
    <ligand>
        <name>acetyl-CoA</name>
        <dbReference type="ChEBI" id="CHEBI:57288"/>
    </ligand>
</feature>
<dbReference type="GO" id="GO:0000781">
    <property type="term" value="C:chromosome, telomeric region"/>
    <property type="evidence" value="ECO:0007669"/>
    <property type="project" value="GOC"/>
</dbReference>
<keyword evidence="5 9" id="KW-0808">Transferase</keyword>
<evidence type="ECO:0000256" key="10">
    <source>
        <dbReference type="PIRSR" id="PIRSR038084-1"/>
    </source>
</evidence>
<sequence length="508" mass="57325">MPADEAWSANSNEALQLSLVAPSNDGIKTLAKFYPKFTYPIFGNAEEIFGYKNLQINLRYNATDMRPTLSITYSKKFTAVGETEATDIEGILREYLPEVAFQKKNDFEAAVKNVRDDWSPPGELLVSFNAHSKNTTSTYEVWKGNLADPAVKQVIKRIQILAPIYIEGGSAIPVDEGEDDRWTVFFLYQKKTSTADPTKTDYVFAGYSTVYRFFYFKAPISPPATPSVEDLDLENPKFDLSELPCRTRISQFIILPPFQGKGLGTKFYSLIFEEYINHPQTVEITVEDPNEAFDDMRDLADLAYLRKMPEFRALHLNTSIVIPKTGPAPNDIIDKDAYEACRRKAKIAPRQFARVLEMDLMSRLPDSVRPDIDAEGEEDEEEAEGGQAASTSNGVSDATKREPTPEEAHEYKLWKLLLKKRLFLHNKDALGQLEKKERPQKLNEAVANVEFDYSRLLLKLEELKKRAEAEAANGLSDKAKGKRKAVDEGDVEEMGSATKKARVEDAEE</sequence>
<evidence type="ECO:0000256" key="5">
    <source>
        <dbReference type="ARBA" id="ARBA00022679"/>
    </source>
</evidence>
<proteinExistence type="inferred from homology"/>